<accession>A0A1G6WWT0</accession>
<keyword evidence="3" id="KW-0235">DNA replication</keyword>
<protein>
    <submittedName>
        <fullName evidence="6">DNA polymerase III, delta subunit</fullName>
    </submittedName>
</protein>
<evidence type="ECO:0000313" key="7">
    <source>
        <dbReference type="Proteomes" id="UP000198757"/>
    </source>
</evidence>
<keyword evidence="2" id="KW-0548">Nucleotidyltransferase</keyword>
<dbReference type="InterPro" id="IPR027417">
    <property type="entry name" value="P-loop_NTPase"/>
</dbReference>
<dbReference type="EMBL" id="FMZO01000012">
    <property type="protein sequence ID" value="SDD70249.1"/>
    <property type="molecule type" value="Genomic_DNA"/>
</dbReference>
<evidence type="ECO:0000256" key="1">
    <source>
        <dbReference type="ARBA" id="ARBA00022679"/>
    </source>
</evidence>
<gene>
    <name evidence="6" type="ORF">SAMN04487894_11252</name>
</gene>
<dbReference type="InterPro" id="IPR010372">
    <property type="entry name" value="DNA_pol3_delta_N"/>
</dbReference>
<evidence type="ECO:0000256" key="2">
    <source>
        <dbReference type="ARBA" id="ARBA00022695"/>
    </source>
</evidence>
<keyword evidence="7" id="KW-1185">Reference proteome</keyword>
<dbReference type="GO" id="GO:0009360">
    <property type="term" value="C:DNA polymerase III complex"/>
    <property type="evidence" value="ECO:0007669"/>
    <property type="project" value="InterPro"/>
</dbReference>
<dbReference type="PANTHER" id="PTHR34388:SF1">
    <property type="entry name" value="DNA POLYMERASE III SUBUNIT DELTA"/>
    <property type="match status" value="1"/>
</dbReference>
<dbReference type="Proteomes" id="UP000198757">
    <property type="component" value="Unassembled WGS sequence"/>
</dbReference>
<dbReference type="Gene3D" id="3.40.50.300">
    <property type="entry name" value="P-loop containing nucleotide triphosphate hydrolases"/>
    <property type="match status" value="1"/>
</dbReference>
<sequence length="334" mass="38319">MQLMSVEKILGDWKKKSYKPIYWLEGEEDYYIDQLVNYAESNILTESEASFNLTIFYGRDAAWADIVNACRKYPMFSDRQVVILKEAQQLKEMEKLEAYFNQPLGSTVFIVAYKEKKLDSRTKFAKLVKDRSEFLSTKKIYDSALPEWVNTYVSRLGYTISPKATMLLVDHIGNDLARIENEIQKILINLKNRTAITEEDIERFVGISKDFNIFELQTAVATKDLAKAIRVIRYFGDNPKAAPIQLVLPSLYAFFSKVFMIFGASGSEDAIAKQVGVNSFFFKSYSQASRMYGYEGVEKVLLLLHQYNLKSIGVNATRVADEALLKEMVVKMMM</sequence>
<name>A0A1G6WWT0_NIADE</name>
<dbReference type="GO" id="GO:0006261">
    <property type="term" value="P:DNA-templated DNA replication"/>
    <property type="evidence" value="ECO:0007669"/>
    <property type="project" value="TreeGrafter"/>
</dbReference>
<proteinExistence type="predicted"/>
<dbReference type="SUPFAM" id="SSF52540">
    <property type="entry name" value="P-loop containing nucleoside triphosphate hydrolases"/>
    <property type="match status" value="1"/>
</dbReference>
<dbReference type="GO" id="GO:0003677">
    <property type="term" value="F:DNA binding"/>
    <property type="evidence" value="ECO:0007669"/>
    <property type="project" value="InterPro"/>
</dbReference>
<dbReference type="STRING" id="1285928.SAMN04487894_11252"/>
<evidence type="ECO:0000259" key="5">
    <source>
        <dbReference type="Pfam" id="PF06144"/>
    </source>
</evidence>
<dbReference type="NCBIfam" id="TIGR01128">
    <property type="entry name" value="holA"/>
    <property type="match status" value="1"/>
</dbReference>
<keyword evidence="1" id="KW-0808">Transferase</keyword>
<dbReference type="Gene3D" id="1.10.8.60">
    <property type="match status" value="1"/>
</dbReference>
<dbReference type="Gene3D" id="1.20.272.10">
    <property type="match status" value="1"/>
</dbReference>
<dbReference type="PANTHER" id="PTHR34388">
    <property type="entry name" value="DNA POLYMERASE III SUBUNIT DELTA"/>
    <property type="match status" value="1"/>
</dbReference>
<reference evidence="7" key="1">
    <citation type="submission" date="2016-10" db="EMBL/GenBank/DDBJ databases">
        <authorList>
            <person name="Varghese N."/>
            <person name="Submissions S."/>
        </authorList>
    </citation>
    <scope>NUCLEOTIDE SEQUENCE [LARGE SCALE GENOMIC DNA]</scope>
    <source>
        <strain evidence="7">DSM 25811 / CCM 8410 / LMG 26954 / E90</strain>
    </source>
</reference>
<organism evidence="6 7">
    <name type="scientific">Niabella drilacis (strain DSM 25811 / CCM 8410 / CCUG 62505 / LMG 26954 / E90)</name>
    <dbReference type="NCBI Taxonomy" id="1285928"/>
    <lineage>
        <taxon>Bacteria</taxon>
        <taxon>Pseudomonadati</taxon>
        <taxon>Bacteroidota</taxon>
        <taxon>Chitinophagia</taxon>
        <taxon>Chitinophagales</taxon>
        <taxon>Chitinophagaceae</taxon>
        <taxon>Niabella</taxon>
    </lineage>
</organism>
<dbReference type="Pfam" id="PF06144">
    <property type="entry name" value="DNA_pol3_delta"/>
    <property type="match status" value="1"/>
</dbReference>
<dbReference type="AlphaFoldDB" id="A0A1G6WWT0"/>
<keyword evidence="4" id="KW-0239">DNA-directed DNA polymerase</keyword>
<evidence type="ECO:0000313" key="6">
    <source>
        <dbReference type="EMBL" id="SDD70249.1"/>
    </source>
</evidence>
<dbReference type="InterPro" id="IPR005790">
    <property type="entry name" value="DNA_polIII_delta"/>
</dbReference>
<dbReference type="GO" id="GO:0003887">
    <property type="term" value="F:DNA-directed DNA polymerase activity"/>
    <property type="evidence" value="ECO:0007669"/>
    <property type="project" value="UniProtKB-KW"/>
</dbReference>
<feature type="domain" description="DNA polymerase III delta N-terminal" evidence="5">
    <location>
        <begin position="22"/>
        <end position="134"/>
    </location>
</feature>
<evidence type="ECO:0000256" key="4">
    <source>
        <dbReference type="ARBA" id="ARBA00022932"/>
    </source>
</evidence>
<evidence type="ECO:0000256" key="3">
    <source>
        <dbReference type="ARBA" id="ARBA00022705"/>
    </source>
</evidence>